<dbReference type="Gene3D" id="3.90.980.10">
    <property type="entry name" value="DNA primase, catalytic core, N-terminal domain"/>
    <property type="match status" value="1"/>
</dbReference>
<dbReference type="SUPFAM" id="SSF57783">
    <property type="entry name" value="Zinc beta-ribbon"/>
    <property type="match status" value="1"/>
</dbReference>
<dbReference type="SMART" id="SM00400">
    <property type="entry name" value="ZnF_CHCC"/>
    <property type="match status" value="1"/>
</dbReference>
<dbReference type="Gene3D" id="3.90.580.10">
    <property type="entry name" value="Zinc finger, CHC2-type domain"/>
    <property type="match status" value="1"/>
</dbReference>
<proteinExistence type="predicted"/>
<protein>
    <submittedName>
        <fullName evidence="5">CHC2 zinc finger domain-containing protein</fullName>
    </submittedName>
</protein>
<dbReference type="GO" id="GO:0003899">
    <property type="term" value="F:DNA-directed RNA polymerase activity"/>
    <property type="evidence" value="ECO:0007669"/>
    <property type="project" value="InterPro"/>
</dbReference>
<dbReference type="InterPro" id="IPR037068">
    <property type="entry name" value="DNA_primase_core_N_sf"/>
</dbReference>
<dbReference type="EMBL" id="CP155447">
    <property type="protein sequence ID" value="XBH06333.1"/>
    <property type="molecule type" value="Genomic_DNA"/>
</dbReference>
<dbReference type="SUPFAM" id="SSF56731">
    <property type="entry name" value="DNA primase core"/>
    <property type="match status" value="1"/>
</dbReference>
<dbReference type="GO" id="GO:0005737">
    <property type="term" value="C:cytoplasm"/>
    <property type="evidence" value="ECO:0007669"/>
    <property type="project" value="TreeGrafter"/>
</dbReference>
<dbReference type="GO" id="GO:0003677">
    <property type="term" value="F:DNA binding"/>
    <property type="evidence" value="ECO:0007669"/>
    <property type="project" value="InterPro"/>
</dbReference>
<dbReference type="GO" id="GO:0006269">
    <property type="term" value="P:DNA replication, synthesis of primer"/>
    <property type="evidence" value="ECO:0007669"/>
    <property type="project" value="TreeGrafter"/>
</dbReference>
<organism evidence="5">
    <name type="scientific">Singulisphaera sp. Ch08</name>
    <dbReference type="NCBI Taxonomy" id="3120278"/>
    <lineage>
        <taxon>Bacteria</taxon>
        <taxon>Pseudomonadati</taxon>
        <taxon>Planctomycetota</taxon>
        <taxon>Planctomycetia</taxon>
        <taxon>Isosphaerales</taxon>
        <taxon>Isosphaeraceae</taxon>
        <taxon>Singulisphaera</taxon>
    </lineage>
</organism>
<keyword evidence="1" id="KW-0479">Metal-binding</keyword>
<evidence type="ECO:0000256" key="1">
    <source>
        <dbReference type="ARBA" id="ARBA00022723"/>
    </source>
</evidence>
<evidence type="ECO:0000256" key="2">
    <source>
        <dbReference type="ARBA" id="ARBA00022771"/>
    </source>
</evidence>
<dbReference type="PANTHER" id="PTHR30313">
    <property type="entry name" value="DNA PRIMASE"/>
    <property type="match status" value="1"/>
</dbReference>
<dbReference type="AlphaFoldDB" id="A0AAU7CMP3"/>
<feature type="domain" description="Zinc finger CHC2-type" evidence="4">
    <location>
        <begin position="34"/>
        <end position="85"/>
    </location>
</feature>
<gene>
    <name evidence="5" type="ORF">V5E97_09930</name>
</gene>
<evidence type="ECO:0000259" key="4">
    <source>
        <dbReference type="SMART" id="SM00400"/>
    </source>
</evidence>
<dbReference type="InterPro" id="IPR050219">
    <property type="entry name" value="DnaG_primase"/>
</dbReference>
<keyword evidence="3" id="KW-0862">Zinc</keyword>
<dbReference type="Pfam" id="PF01807">
    <property type="entry name" value="Zn_ribbon_DnaG"/>
    <property type="match status" value="1"/>
</dbReference>
<dbReference type="InterPro" id="IPR002694">
    <property type="entry name" value="Znf_CHC2"/>
</dbReference>
<accession>A0AAU7CMP3</accession>
<dbReference type="Gene3D" id="3.40.1360.10">
    <property type="match status" value="1"/>
</dbReference>
<dbReference type="PANTHER" id="PTHR30313:SF2">
    <property type="entry name" value="DNA PRIMASE"/>
    <property type="match status" value="1"/>
</dbReference>
<name>A0AAU7CMP3_9BACT</name>
<sequence length="382" mass="42400">MATTFGFANIRVTNDLGSFLLSRLGAPSPSGNWLCPFHADTNPNLHITPDGEHFKCFACDATGDVVDLVARFDGITVREAVKRLSNLNFRPGNHCKASVQPTQVQVAKPAAKSAWQDRDWQKAIDGVIRYAEAQLWESVGHPALDWLRERGLEDSTIRRFRLGFVASEQWHRRFPVLGQNRQGEDHKLFIPRGITIPWVRPGSWYASTDDEVEDPGSRWVGCNVRRLSIGDITTPLSEGPKYQALKGSERGHCYPFSDMVRGLPALVTEGELDALLAWQEAAAFVNVLTIGGVSQRPQQDAMNALAECPIHLLAFDHDVNHAGDLAAQKFSELSAGRARRLWLPSPANDLTDFHRALGKIPDWLASESARFGQPWPPTQSHS</sequence>
<dbReference type="RefSeq" id="WP_406699183.1">
    <property type="nucleotide sequence ID" value="NZ_CP155447.1"/>
</dbReference>
<dbReference type="GO" id="GO:0008270">
    <property type="term" value="F:zinc ion binding"/>
    <property type="evidence" value="ECO:0007669"/>
    <property type="project" value="UniProtKB-KW"/>
</dbReference>
<keyword evidence="2" id="KW-0863">Zinc-finger</keyword>
<reference evidence="5" key="1">
    <citation type="submission" date="2024-05" db="EMBL/GenBank/DDBJ databases">
        <title>Planctomycetes of the genus Singulisphaera possess chitinolytic capabilities.</title>
        <authorList>
            <person name="Ivanova A."/>
        </authorList>
    </citation>
    <scope>NUCLEOTIDE SEQUENCE</scope>
    <source>
        <strain evidence="5">Ch08T</strain>
    </source>
</reference>
<evidence type="ECO:0000313" key="5">
    <source>
        <dbReference type="EMBL" id="XBH06333.1"/>
    </source>
</evidence>
<evidence type="ECO:0000256" key="3">
    <source>
        <dbReference type="ARBA" id="ARBA00022833"/>
    </source>
</evidence>
<dbReference type="InterPro" id="IPR036977">
    <property type="entry name" value="DNA_primase_Znf_CHC2"/>
</dbReference>